<dbReference type="EMBL" id="BMXR01000002">
    <property type="protein sequence ID" value="GGX42828.1"/>
    <property type="molecule type" value="Genomic_DNA"/>
</dbReference>
<dbReference type="PROSITE" id="PS51186">
    <property type="entry name" value="GNAT"/>
    <property type="match status" value="1"/>
</dbReference>
<feature type="domain" description="N-acetyltransferase" evidence="1">
    <location>
        <begin position="18"/>
        <end position="183"/>
    </location>
</feature>
<dbReference type="SUPFAM" id="SSF55729">
    <property type="entry name" value="Acyl-CoA N-acyltransferases (Nat)"/>
    <property type="match status" value="1"/>
</dbReference>
<reference evidence="2" key="2">
    <citation type="submission" date="2020-09" db="EMBL/GenBank/DDBJ databases">
        <authorList>
            <person name="Sun Q."/>
            <person name="Kim S."/>
        </authorList>
    </citation>
    <scope>NUCLEOTIDE SEQUENCE</scope>
    <source>
        <strain evidence="2">KCTC 22169</strain>
    </source>
</reference>
<evidence type="ECO:0000259" key="1">
    <source>
        <dbReference type="PROSITE" id="PS51186"/>
    </source>
</evidence>
<protein>
    <recommendedName>
        <fullName evidence="1">N-acetyltransferase domain-containing protein</fullName>
    </recommendedName>
</protein>
<evidence type="ECO:0000313" key="3">
    <source>
        <dbReference type="Proteomes" id="UP000626148"/>
    </source>
</evidence>
<dbReference type="InterPro" id="IPR016181">
    <property type="entry name" value="Acyl_CoA_acyltransferase"/>
</dbReference>
<comment type="caution">
    <text evidence="2">The sequence shown here is derived from an EMBL/GenBank/DDBJ whole genome shotgun (WGS) entry which is preliminary data.</text>
</comment>
<dbReference type="PANTHER" id="PTHR43792">
    <property type="entry name" value="GNAT FAMILY, PUTATIVE (AFU_ORTHOLOGUE AFUA_3G00765)-RELATED-RELATED"/>
    <property type="match status" value="1"/>
</dbReference>
<dbReference type="InterPro" id="IPR000182">
    <property type="entry name" value="GNAT_dom"/>
</dbReference>
<keyword evidence="3" id="KW-1185">Reference proteome</keyword>
<dbReference type="Pfam" id="PF13302">
    <property type="entry name" value="Acetyltransf_3"/>
    <property type="match status" value="1"/>
</dbReference>
<name>A0A918K1X3_9GAMM</name>
<organism evidence="2 3">
    <name type="scientific">Saccharospirillum salsuginis</name>
    <dbReference type="NCBI Taxonomy" id="418750"/>
    <lineage>
        <taxon>Bacteria</taxon>
        <taxon>Pseudomonadati</taxon>
        <taxon>Pseudomonadota</taxon>
        <taxon>Gammaproteobacteria</taxon>
        <taxon>Oceanospirillales</taxon>
        <taxon>Saccharospirillaceae</taxon>
        <taxon>Saccharospirillum</taxon>
    </lineage>
</organism>
<sequence length="187" mass="21641">MDIILPEPSEFCLETERLRLRDFRPEDVDAYTAIRSEHSHRWHDSDDLTPERSAELVGWFVDWSRELPRLRYQLAVIERRTDRLVGTVGVRLNPDDPTEGGFGCELAEDCRGLGYAREASRALFDFAFSHWSLHRIVADTLVENRAAIRLAESLGFTVSNEAGPRRYVRGEWHPSVVLVMRRDDFDP</sequence>
<dbReference type="Gene3D" id="3.40.630.30">
    <property type="match status" value="1"/>
</dbReference>
<dbReference type="Proteomes" id="UP000626148">
    <property type="component" value="Unassembled WGS sequence"/>
</dbReference>
<dbReference type="GO" id="GO:0016747">
    <property type="term" value="F:acyltransferase activity, transferring groups other than amino-acyl groups"/>
    <property type="evidence" value="ECO:0007669"/>
    <property type="project" value="InterPro"/>
</dbReference>
<dbReference type="RefSeq" id="WP_189607094.1">
    <property type="nucleotide sequence ID" value="NZ_BMXR01000002.1"/>
</dbReference>
<accession>A0A918K1X3</accession>
<reference evidence="2" key="1">
    <citation type="journal article" date="2014" name="Int. J. Syst. Evol. Microbiol.">
        <title>Complete genome sequence of Corynebacterium casei LMG S-19264T (=DSM 44701T), isolated from a smear-ripened cheese.</title>
        <authorList>
            <consortium name="US DOE Joint Genome Institute (JGI-PGF)"/>
            <person name="Walter F."/>
            <person name="Albersmeier A."/>
            <person name="Kalinowski J."/>
            <person name="Ruckert C."/>
        </authorList>
    </citation>
    <scope>NUCLEOTIDE SEQUENCE</scope>
    <source>
        <strain evidence="2">KCTC 22169</strain>
    </source>
</reference>
<evidence type="ECO:0000313" key="2">
    <source>
        <dbReference type="EMBL" id="GGX42828.1"/>
    </source>
</evidence>
<dbReference type="InterPro" id="IPR051531">
    <property type="entry name" value="N-acetyltransferase"/>
</dbReference>
<dbReference type="AlphaFoldDB" id="A0A918K1X3"/>
<proteinExistence type="predicted"/>
<gene>
    <name evidence="2" type="ORF">GCM10007392_06790</name>
</gene>